<keyword evidence="11" id="KW-1185">Reference proteome</keyword>
<organism evidence="10 11">
    <name type="scientific">Aliikangiella maris</name>
    <dbReference type="NCBI Taxonomy" id="3162458"/>
    <lineage>
        <taxon>Bacteria</taxon>
        <taxon>Pseudomonadati</taxon>
        <taxon>Pseudomonadota</taxon>
        <taxon>Gammaproteobacteria</taxon>
        <taxon>Oceanospirillales</taxon>
        <taxon>Pleioneaceae</taxon>
        <taxon>Aliikangiella</taxon>
    </lineage>
</organism>
<dbReference type="RefSeq" id="WP_353896314.1">
    <property type="nucleotide sequence ID" value="NZ_JBEVCJ010000012.1"/>
</dbReference>
<dbReference type="CDD" id="cd17574">
    <property type="entry name" value="REC_OmpR"/>
    <property type="match status" value="1"/>
</dbReference>
<dbReference type="Pfam" id="PF12833">
    <property type="entry name" value="HTH_18"/>
    <property type="match status" value="1"/>
</dbReference>
<dbReference type="SUPFAM" id="SSF52172">
    <property type="entry name" value="CheY-like"/>
    <property type="match status" value="1"/>
</dbReference>
<dbReference type="SMART" id="SM00342">
    <property type="entry name" value="HTH_ARAC"/>
    <property type="match status" value="1"/>
</dbReference>
<accession>A0ABV2BUZ3</accession>
<keyword evidence="4" id="KW-0805">Transcription regulation</keyword>
<dbReference type="InterPro" id="IPR036097">
    <property type="entry name" value="HisK_dim/P_sf"/>
</dbReference>
<dbReference type="SUPFAM" id="SSF63829">
    <property type="entry name" value="Calcium-dependent phosphotriesterase"/>
    <property type="match status" value="1"/>
</dbReference>
<dbReference type="Pfam" id="PF02518">
    <property type="entry name" value="HATPase_c"/>
    <property type="match status" value="1"/>
</dbReference>
<comment type="catalytic activity">
    <reaction evidence="1">
        <text>ATP + protein L-histidine = ADP + protein N-phospho-L-histidine.</text>
        <dbReference type="EC" id="2.7.13.3"/>
    </reaction>
</comment>
<feature type="domain" description="Response regulatory" evidence="9">
    <location>
        <begin position="1168"/>
        <end position="1283"/>
    </location>
</feature>
<dbReference type="Gene3D" id="2.130.10.10">
    <property type="entry name" value="YVTN repeat-like/Quinoprotein amine dehydrogenase"/>
    <property type="match status" value="2"/>
</dbReference>
<dbReference type="SMART" id="SM00388">
    <property type="entry name" value="HisKA"/>
    <property type="match status" value="1"/>
</dbReference>
<gene>
    <name evidence="10" type="ORF">ABVT43_11390</name>
</gene>
<evidence type="ECO:0000256" key="5">
    <source>
        <dbReference type="ARBA" id="ARBA00023163"/>
    </source>
</evidence>
<dbReference type="InterPro" id="IPR011006">
    <property type="entry name" value="CheY-like_superfamily"/>
</dbReference>
<dbReference type="PANTHER" id="PTHR43547:SF2">
    <property type="entry name" value="HYBRID SIGNAL TRANSDUCTION HISTIDINE KINASE C"/>
    <property type="match status" value="1"/>
</dbReference>
<evidence type="ECO:0000256" key="6">
    <source>
        <dbReference type="PROSITE-ProRule" id="PRU00169"/>
    </source>
</evidence>
<dbReference type="InterPro" id="IPR013783">
    <property type="entry name" value="Ig-like_fold"/>
</dbReference>
<feature type="domain" description="HTH araC/xylS-type" evidence="7">
    <location>
        <begin position="1316"/>
        <end position="1414"/>
    </location>
</feature>
<dbReference type="GO" id="GO:0005524">
    <property type="term" value="F:ATP binding"/>
    <property type="evidence" value="ECO:0007669"/>
    <property type="project" value="UniProtKB-KW"/>
</dbReference>
<protein>
    <recommendedName>
        <fullName evidence="2">histidine kinase</fullName>
        <ecNumber evidence="2">2.7.13.3</ecNumber>
    </recommendedName>
</protein>
<comment type="caution">
    <text evidence="10">The sequence shown here is derived from an EMBL/GenBank/DDBJ whole genome shotgun (WGS) entry which is preliminary data.</text>
</comment>
<evidence type="ECO:0000256" key="4">
    <source>
        <dbReference type="ARBA" id="ARBA00023015"/>
    </source>
</evidence>
<dbReference type="SUPFAM" id="SSF46689">
    <property type="entry name" value="Homeodomain-like"/>
    <property type="match status" value="1"/>
</dbReference>
<name>A0ABV2BUZ3_9GAMM</name>
<dbReference type="PROSITE" id="PS50109">
    <property type="entry name" value="HIS_KIN"/>
    <property type="match status" value="1"/>
</dbReference>
<evidence type="ECO:0000313" key="11">
    <source>
        <dbReference type="Proteomes" id="UP001548189"/>
    </source>
</evidence>
<dbReference type="InterPro" id="IPR018060">
    <property type="entry name" value="HTH_AraC"/>
</dbReference>
<dbReference type="PROSITE" id="PS50110">
    <property type="entry name" value="RESPONSE_REGULATORY"/>
    <property type="match status" value="1"/>
</dbReference>
<proteinExistence type="predicted"/>
<reference evidence="10 11" key="1">
    <citation type="submission" date="2024-06" db="EMBL/GenBank/DDBJ databases">
        <authorList>
            <person name="Li F."/>
        </authorList>
    </citation>
    <scope>NUCLEOTIDE SEQUENCE [LARGE SCALE GENOMIC DNA]</scope>
    <source>
        <strain evidence="10 11">GXAS 311</strain>
    </source>
</reference>
<dbReference type="Gene3D" id="1.10.10.60">
    <property type="entry name" value="Homeodomain-like"/>
    <property type="match status" value="1"/>
</dbReference>
<dbReference type="Gene3D" id="3.30.565.10">
    <property type="entry name" value="Histidine kinase-like ATPase, C-terminal domain"/>
    <property type="match status" value="1"/>
</dbReference>
<dbReference type="InterPro" id="IPR015943">
    <property type="entry name" value="WD40/YVTN_repeat-like_dom_sf"/>
</dbReference>
<dbReference type="Pfam" id="PF00072">
    <property type="entry name" value="Response_reg"/>
    <property type="match status" value="1"/>
</dbReference>
<dbReference type="SMART" id="SM00448">
    <property type="entry name" value="REC"/>
    <property type="match status" value="1"/>
</dbReference>
<evidence type="ECO:0000313" key="10">
    <source>
        <dbReference type="EMBL" id="MET1255730.1"/>
    </source>
</evidence>
<dbReference type="InterPro" id="IPR009057">
    <property type="entry name" value="Homeodomain-like_sf"/>
</dbReference>
<evidence type="ECO:0000256" key="1">
    <source>
        <dbReference type="ARBA" id="ARBA00000085"/>
    </source>
</evidence>
<dbReference type="Gene3D" id="1.10.287.130">
    <property type="match status" value="1"/>
</dbReference>
<dbReference type="Pfam" id="PF00512">
    <property type="entry name" value="HisKA"/>
    <property type="match status" value="1"/>
</dbReference>
<dbReference type="Gene3D" id="2.60.40.10">
    <property type="entry name" value="Immunoglobulins"/>
    <property type="match status" value="1"/>
</dbReference>
<dbReference type="SUPFAM" id="SSF101898">
    <property type="entry name" value="NHL repeat"/>
    <property type="match status" value="1"/>
</dbReference>
<dbReference type="EMBL" id="JBEVCJ010000012">
    <property type="protein sequence ID" value="MET1255730.1"/>
    <property type="molecule type" value="Genomic_DNA"/>
</dbReference>
<dbReference type="InterPro" id="IPR004358">
    <property type="entry name" value="Sig_transdc_His_kin-like_C"/>
</dbReference>
<dbReference type="PROSITE" id="PS01124">
    <property type="entry name" value="HTH_ARAC_FAMILY_2"/>
    <property type="match status" value="1"/>
</dbReference>
<keyword evidence="3 6" id="KW-0597">Phosphoprotein</keyword>
<dbReference type="Gene3D" id="3.40.50.2300">
    <property type="match status" value="1"/>
</dbReference>
<dbReference type="InterPro" id="IPR005467">
    <property type="entry name" value="His_kinase_dom"/>
</dbReference>
<dbReference type="InterPro" id="IPR003594">
    <property type="entry name" value="HATPase_dom"/>
</dbReference>
<dbReference type="PRINTS" id="PR00344">
    <property type="entry name" value="BCTRLSENSOR"/>
</dbReference>
<dbReference type="InterPro" id="IPR036890">
    <property type="entry name" value="HATPase_C_sf"/>
</dbReference>
<evidence type="ECO:0000259" key="8">
    <source>
        <dbReference type="PROSITE" id="PS50109"/>
    </source>
</evidence>
<evidence type="ECO:0000259" key="7">
    <source>
        <dbReference type="PROSITE" id="PS01124"/>
    </source>
</evidence>
<keyword evidence="10" id="KW-0547">Nucleotide-binding</keyword>
<evidence type="ECO:0000256" key="3">
    <source>
        <dbReference type="ARBA" id="ARBA00022553"/>
    </source>
</evidence>
<dbReference type="SUPFAM" id="SSF55874">
    <property type="entry name" value="ATPase domain of HSP90 chaperone/DNA topoisomerase II/histidine kinase"/>
    <property type="match status" value="1"/>
</dbReference>
<dbReference type="InterPro" id="IPR001789">
    <property type="entry name" value="Sig_transdc_resp-reg_receiver"/>
</dbReference>
<feature type="domain" description="Histidine kinase" evidence="8">
    <location>
        <begin position="929"/>
        <end position="1140"/>
    </location>
</feature>
<dbReference type="CDD" id="cd00082">
    <property type="entry name" value="HisKA"/>
    <property type="match status" value="1"/>
</dbReference>
<evidence type="ECO:0000256" key="2">
    <source>
        <dbReference type="ARBA" id="ARBA00012438"/>
    </source>
</evidence>
<dbReference type="EC" id="2.7.13.3" evidence="2"/>
<feature type="modified residue" description="4-aspartylphosphate" evidence="6">
    <location>
        <position position="1216"/>
    </location>
</feature>
<dbReference type="Proteomes" id="UP001548189">
    <property type="component" value="Unassembled WGS sequence"/>
</dbReference>
<dbReference type="PANTHER" id="PTHR43547">
    <property type="entry name" value="TWO-COMPONENT HISTIDINE KINASE"/>
    <property type="match status" value="1"/>
</dbReference>
<evidence type="ECO:0000259" key="9">
    <source>
        <dbReference type="PROSITE" id="PS50110"/>
    </source>
</evidence>
<keyword evidence="5" id="KW-0804">Transcription</keyword>
<sequence>MAAYAAFYTIKSCGHLVCDKGIFIVRNVHMIRQIALVLIFWISSANAEPINYSYLLYTLENGLCSTTVKTFLRDSRGILWIGSEEGLCRWDGHTFNPVPLKSAATSNITMPMIRGITELPNGKLLIAFGAKQLGVLNPVSEKFTEIDVSKFEFLGISKFSSRTLPNGRWFTFGKESGVWFFDYQSMKFYEFAPQYFSDKTIINLMINQQSIFISTNKHLFHFDPQGHLLNKVSADDRLRFESVDGAGNLWAVINAMDSPDGVSRVIVFDQQLKKISELKIGKIPFYIRPAKDGTMLMLEAGSISSLSTLQLKARQDDQWLIEKTPIELSIYFDEDLLLTEAGNDGKLIFRSFDQLGFYNSTTGKIDLFRLPYSSDRDAFSANYFDSDGSLWVALSGRGILNIRFNRPFHKYLSSSKASFDSRNTVAEKNIGQSSETANVTFPLLPANSVRGFFKDDKGGLWVCSSDNGVYYQKNKMSDWVELSTVPFPLRDIRRVIVDNLGQLWLASNIDGLIVKQTAAPIWKKIANTSTDESQYFNFRMPITEVLEDGDYILAAGRSLMKINKKTTLTVKAHALPNSARARGLFKDSHGNIWISTHGAGLQIFDSFTENFDTLTSHDIDNTYFFSVTEDRFGQMFVVSFGQGIWVFNRTRNLIKKITITEGLLSNTVWSAITDQTGDVWVGTPKGLNRIKSCDMALADCNLEIFSFNEHDGLRGIEFDSESAYVAEDGELFFGGLGGFVRFYPEDVLINKVAPQIHYSFGTLNGIRLRNIQDQRLNNDQTGNISLILNHSDTLLELNFYLDDVIATPKQQFKYRKLGQTQWIDLGNKPKLTFALLEPGRQVIEVLGANSDGIWSESPLQITLYVEPPWWQTEYAYFGYGLFLLFFIAFYLRSKQKRLKAINLELEQTVSLRTKELAQVLDDKQKLFENLSHELRTPLTLILGPIDNVLKQKLPDNINQQIKGVKHQGEKLLYLVEQLLALAEVHAHNHKTEIVDIKQLTTTVVDGLRILADENQAKIELINIETPLSFKLIQHAWQTILTNLITNAIKHSPDGAQVSVSLSYKDDALMLEVNDQGSGIDEDKMEKIFRRFYKMPGNIKQGSGIGLALTKELVESMQGKINVKSDGSKGCTFIVILPLQPIESPSITESIKESSPLPYITINTTSKALVLLVEDEPELQDYTASLLREEFEVITADNGKEALEKLQGKLPQLIISDVMMPEMDGYELAAKVKNTRELRHIPFILLTAKSDLQSQKRGYQMKADDYIGKPFSPEILLMKSVNLVASFNAQQEYIKQHFYQRNFKIEKVENKELRFMQELDTALNDHFADSKVKIETIASQLNMEKRALARYTEKLLSQSPGQVLREFRLMRAMEMLKAGHNVTQTCFDCGFNSVAYFGSCFKEQFGQVPSSIDSDISDTR</sequence>
<keyword evidence="10" id="KW-0067">ATP-binding</keyword>
<dbReference type="InterPro" id="IPR003661">
    <property type="entry name" value="HisK_dim/P_dom"/>
</dbReference>
<dbReference type="SMART" id="SM00387">
    <property type="entry name" value="HATPase_c"/>
    <property type="match status" value="1"/>
</dbReference>
<dbReference type="SUPFAM" id="SSF47384">
    <property type="entry name" value="Homodimeric domain of signal transducing histidine kinase"/>
    <property type="match status" value="1"/>
</dbReference>
<dbReference type="CDD" id="cd00075">
    <property type="entry name" value="HATPase"/>
    <property type="match status" value="1"/>
</dbReference>